<dbReference type="Proteomes" id="UP000314986">
    <property type="component" value="Unassembled WGS sequence"/>
</dbReference>
<dbReference type="Ensembl" id="ENSCMIT00000044596.1">
    <property type="protein sequence ID" value="ENSCMIP00000043967.1"/>
    <property type="gene ID" value="ENSCMIG00000018221.1"/>
</dbReference>
<evidence type="ECO:0000256" key="1">
    <source>
        <dbReference type="SAM" id="SignalP"/>
    </source>
</evidence>
<protein>
    <submittedName>
        <fullName evidence="2">Ectonucleotide pyrophosphatase/phosphodiesterase 7, tandem duplicate 1</fullName>
    </submittedName>
</protein>
<name>A0A4W3JMS9_CALMI</name>
<dbReference type="SUPFAM" id="SSF53649">
    <property type="entry name" value="Alkaline phosphatase-like"/>
    <property type="match status" value="1"/>
</dbReference>
<gene>
    <name evidence="2" type="primary">LOC103175461</name>
</gene>
<dbReference type="Gene3D" id="3.30.1360.180">
    <property type="match status" value="1"/>
</dbReference>
<keyword evidence="1" id="KW-0732">Signal</keyword>
<proteinExistence type="predicted"/>
<dbReference type="Pfam" id="PF01663">
    <property type="entry name" value="Phosphodiest"/>
    <property type="match status" value="1"/>
</dbReference>
<keyword evidence="3" id="KW-1185">Reference proteome</keyword>
<sequence length="484" mass="55289">MHIHLFLLLGLFLTLTNNTPLQPGARKTHNKLLLISVDGFRWDYDQHIETPNLQALVKEGVKAKYITPSFITLTSPSHFTLLTGRDIESHGVIHNMWFNTTTGEKKPYYATQGVNEWWDTGSLPIWITAQRQGLKTGSIHFPGTKPTYDGEEIFLKIVEPQFYNYSNETAWRENIDTVMKWFTVDDLDFVTLYFGEPDSAGHKHGPDSEKVRNAVRQVDSAIGYLVQSIEKHGLKSNLNVIITADHGMTTVLKEPAVNEIVLGRFANFSFKDIDFEMLDYGPCGMLLPKEGKIEKVYQALKGAHPHLTVYKKEDLPERLRYSKHERILPILLFGNLGYVVHGRLKLQFNKGEHGFDNQYMDMKMIFRAFGPDFKKNYLAEPFDSVNIYPLMCNLLKIAPEPNNGSLEITRGMLSFESNRSGHTMKTQVMITTCLQQASDMQTLDSGERKLMREIMATSELFVTIEIFNETQKLSLIERGQLTGR</sequence>
<dbReference type="Gene3D" id="3.40.720.10">
    <property type="entry name" value="Alkaline Phosphatase, subunit A"/>
    <property type="match status" value="1"/>
</dbReference>
<reference evidence="2" key="4">
    <citation type="submission" date="2025-08" db="UniProtKB">
        <authorList>
            <consortium name="Ensembl"/>
        </authorList>
    </citation>
    <scope>IDENTIFICATION</scope>
</reference>
<evidence type="ECO:0000313" key="3">
    <source>
        <dbReference type="Proteomes" id="UP000314986"/>
    </source>
</evidence>
<dbReference type="InParanoid" id="A0A4W3JMS9"/>
<dbReference type="PANTHER" id="PTHR10151">
    <property type="entry name" value="ECTONUCLEOTIDE PYROPHOSPHATASE/PHOSPHODIESTERASE"/>
    <property type="match status" value="1"/>
</dbReference>
<accession>A0A4W3JMS9</accession>
<reference evidence="3" key="3">
    <citation type="journal article" date="2014" name="Nature">
        <title>Elephant shark genome provides unique insights into gnathostome evolution.</title>
        <authorList>
            <consortium name="International Elephant Shark Genome Sequencing Consortium"/>
            <person name="Venkatesh B."/>
            <person name="Lee A.P."/>
            <person name="Ravi V."/>
            <person name="Maurya A.K."/>
            <person name="Lian M.M."/>
            <person name="Swann J.B."/>
            <person name="Ohta Y."/>
            <person name="Flajnik M.F."/>
            <person name="Sutoh Y."/>
            <person name="Kasahara M."/>
            <person name="Hoon S."/>
            <person name="Gangu V."/>
            <person name="Roy S.W."/>
            <person name="Irimia M."/>
            <person name="Korzh V."/>
            <person name="Kondrychyn I."/>
            <person name="Lim Z.W."/>
            <person name="Tay B.H."/>
            <person name="Tohari S."/>
            <person name="Kong K.W."/>
            <person name="Ho S."/>
            <person name="Lorente-Galdos B."/>
            <person name="Quilez J."/>
            <person name="Marques-Bonet T."/>
            <person name="Raney B.J."/>
            <person name="Ingham P.W."/>
            <person name="Tay A."/>
            <person name="Hillier L.W."/>
            <person name="Minx P."/>
            <person name="Boehm T."/>
            <person name="Wilson R.K."/>
            <person name="Brenner S."/>
            <person name="Warren W.C."/>
        </authorList>
    </citation>
    <scope>NUCLEOTIDE SEQUENCE [LARGE SCALE GENOMIC DNA]</scope>
</reference>
<feature type="signal peptide" evidence="1">
    <location>
        <begin position="1"/>
        <end position="18"/>
    </location>
</feature>
<dbReference type="OMA" id="NMNIMAR"/>
<feature type="chain" id="PRO_5021308156" evidence="1">
    <location>
        <begin position="19"/>
        <end position="484"/>
    </location>
</feature>
<dbReference type="InterPro" id="IPR002591">
    <property type="entry name" value="Phosphodiest/P_Trfase"/>
</dbReference>
<dbReference type="CDD" id="cd16018">
    <property type="entry name" value="Enpp"/>
    <property type="match status" value="1"/>
</dbReference>
<reference evidence="3" key="2">
    <citation type="journal article" date="2007" name="PLoS Biol.">
        <title>Survey sequencing and comparative analysis of the elephant shark (Callorhinchus milii) genome.</title>
        <authorList>
            <person name="Venkatesh B."/>
            <person name="Kirkness E.F."/>
            <person name="Loh Y.H."/>
            <person name="Halpern A.L."/>
            <person name="Lee A.P."/>
            <person name="Johnson J."/>
            <person name="Dandona N."/>
            <person name="Viswanathan L.D."/>
            <person name="Tay A."/>
            <person name="Venter J.C."/>
            <person name="Strausberg R.L."/>
            <person name="Brenner S."/>
        </authorList>
    </citation>
    <scope>NUCLEOTIDE SEQUENCE [LARGE SCALE GENOMIC DNA]</scope>
</reference>
<reference evidence="2" key="5">
    <citation type="submission" date="2025-09" db="UniProtKB">
        <authorList>
            <consortium name="Ensembl"/>
        </authorList>
    </citation>
    <scope>IDENTIFICATION</scope>
</reference>
<reference evidence="3" key="1">
    <citation type="journal article" date="2006" name="Science">
        <title>Ancient noncoding elements conserved in the human genome.</title>
        <authorList>
            <person name="Venkatesh B."/>
            <person name="Kirkness E.F."/>
            <person name="Loh Y.H."/>
            <person name="Halpern A.L."/>
            <person name="Lee A.P."/>
            <person name="Johnson J."/>
            <person name="Dandona N."/>
            <person name="Viswanathan L.D."/>
            <person name="Tay A."/>
            <person name="Venter J.C."/>
            <person name="Strausberg R.L."/>
            <person name="Brenner S."/>
        </authorList>
    </citation>
    <scope>NUCLEOTIDE SEQUENCE [LARGE SCALE GENOMIC DNA]</scope>
</reference>
<dbReference type="PANTHER" id="PTHR10151:SF63">
    <property type="entry name" value="ECTONUCLEOTIDE PYROPHOSPHATASE_PHOSPHODIESTERASE FAMILY MEMBER 7"/>
    <property type="match status" value="1"/>
</dbReference>
<dbReference type="InterPro" id="IPR017850">
    <property type="entry name" value="Alkaline_phosphatase_core_sf"/>
</dbReference>
<evidence type="ECO:0000313" key="2">
    <source>
        <dbReference type="Ensembl" id="ENSCMIP00000043967.1"/>
    </source>
</evidence>
<dbReference type="AlphaFoldDB" id="A0A4W3JMS9"/>
<dbReference type="GeneTree" id="ENSGT00940000159339"/>
<organism evidence="2 3">
    <name type="scientific">Callorhinchus milii</name>
    <name type="common">Ghost shark</name>
    <dbReference type="NCBI Taxonomy" id="7868"/>
    <lineage>
        <taxon>Eukaryota</taxon>
        <taxon>Metazoa</taxon>
        <taxon>Chordata</taxon>
        <taxon>Craniata</taxon>
        <taxon>Vertebrata</taxon>
        <taxon>Chondrichthyes</taxon>
        <taxon>Holocephali</taxon>
        <taxon>Chimaeriformes</taxon>
        <taxon>Callorhinchidae</taxon>
        <taxon>Callorhinchus</taxon>
    </lineage>
</organism>
<dbReference type="STRING" id="7868.ENSCMIP00000043967"/>